<evidence type="ECO:0000256" key="2">
    <source>
        <dbReference type="RuleBase" id="RU364082"/>
    </source>
</evidence>
<evidence type="ECO:0000256" key="1">
    <source>
        <dbReference type="ARBA" id="ARBA00010944"/>
    </source>
</evidence>
<keyword evidence="2 4" id="KW-0560">Oxidoreductase</keyword>
<protein>
    <recommendedName>
        <fullName evidence="2">dTDP-4-dehydrorhamnose reductase</fullName>
        <ecNumber evidence="2">1.1.1.133</ecNumber>
    </recommendedName>
</protein>
<sequence>MKVLVTGAGGMLGTDLCADLQARGHEVVATDTREGFVPLDVTDKRAAFAAVHEARPDAIIHCAAWTDVDGAERNPDGAYRVNALGSWHMAAAAAETDALLLYVSTDFVFDGRKGAPYTEFDSVNPLGHYGASKEAGERLVRQTLPGRHIIARTAWLYGVHGKNFPYAILNLAKKLPEVPVVADQVGCPTHTRDLSRKLIDLIEDPLPGTYHVAGAGHCSWFDFARAIVAAAGLATPVVPITAREYAERFNSPTERPAYSPMRRLALEMRGMDDMPPWQESMAEFLALVPK</sequence>
<dbReference type="InterPro" id="IPR029903">
    <property type="entry name" value="RmlD-like-bd"/>
</dbReference>
<comment type="similarity">
    <text evidence="1 2">Belongs to the dTDP-4-dehydrorhamnose reductase family.</text>
</comment>
<dbReference type="AlphaFoldDB" id="A0A6J4K5L3"/>
<dbReference type="GO" id="GO:0008831">
    <property type="term" value="F:dTDP-4-dehydrorhamnose reductase activity"/>
    <property type="evidence" value="ECO:0007669"/>
    <property type="project" value="UniProtKB-EC"/>
</dbReference>
<organism evidence="4">
    <name type="scientific">uncultured Armatimonadetes bacterium</name>
    <dbReference type="NCBI Taxonomy" id="157466"/>
    <lineage>
        <taxon>Bacteria</taxon>
        <taxon>Bacillati</taxon>
        <taxon>Armatimonadota</taxon>
        <taxon>environmental samples</taxon>
    </lineage>
</organism>
<feature type="domain" description="RmlD-like substrate binding" evidence="3">
    <location>
        <begin position="1"/>
        <end position="286"/>
    </location>
</feature>
<dbReference type="Pfam" id="PF04321">
    <property type="entry name" value="RmlD_sub_bind"/>
    <property type="match status" value="1"/>
</dbReference>
<dbReference type="InterPro" id="IPR036291">
    <property type="entry name" value="NAD(P)-bd_dom_sf"/>
</dbReference>
<dbReference type="CDD" id="cd05254">
    <property type="entry name" value="dTDP_HR_like_SDR_e"/>
    <property type="match status" value="1"/>
</dbReference>
<dbReference type="SUPFAM" id="SSF51735">
    <property type="entry name" value="NAD(P)-binding Rossmann-fold domains"/>
    <property type="match status" value="1"/>
</dbReference>
<reference evidence="4" key="1">
    <citation type="submission" date="2020-02" db="EMBL/GenBank/DDBJ databases">
        <authorList>
            <person name="Meier V. D."/>
        </authorList>
    </citation>
    <scope>NUCLEOTIDE SEQUENCE</scope>
    <source>
        <strain evidence="4">AVDCRST_MAG63</strain>
    </source>
</reference>
<dbReference type="UniPathway" id="UPA00124"/>
<evidence type="ECO:0000313" key="4">
    <source>
        <dbReference type="EMBL" id="CAA9295554.1"/>
    </source>
</evidence>
<dbReference type="PANTHER" id="PTHR10491">
    <property type="entry name" value="DTDP-4-DEHYDRORHAMNOSE REDUCTASE"/>
    <property type="match status" value="1"/>
</dbReference>
<dbReference type="Gene3D" id="3.90.25.10">
    <property type="entry name" value="UDP-galactose 4-epimerase, domain 1"/>
    <property type="match status" value="1"/>
</dbReference>
<dbReference type="Gene3D" id="3.40.50.720">
    <property type="entry name" value="NAD(P)-binding Rossmann-like Domain"/>
    <property type="match status" value="1"/>
</dbReference>
<proteinExistence type="inferred from homology"/>
<comment type="function">
    <text evidence="2">Catalyzes the reduction of dTDP-6-deoxy-L-lyxo-4-hexulose to yield dTDP-L-rhamnose.</text>
</comment>
<dbReference type="GO" id="GO:0005829">
    <property type="term" value="C:cytosol"/>
    <property type="evidence" value="ECO:0007669"/>
    <property type="project" value="TreeGrafter"/>
</dbReference>
<dbReference type="GO" id="GO:0019305">
    <property type="term" value="P:dTDP-rhamnose biosynthetic process"/>
    <property type="evidence" value="ECO:0007669"/>
    <property type="project" value="UniProtKB-UniPathway"/>
</dbReference>
<comment type="pathway">
    <text evidence="2">Carbohydrate biosynthesis; dTDP-L-rhamnose biosynthesis.</text>
</comment>
<gene>
    <name evidence="4" type="ORF">AVDCRST_MAG63-4768</name>
</gene>
<dbReference type="InterPro" id="IPR005913">
    <property type="entry name" value="dTDP_dehydrorham_reduct"/>
</dbReference>
<dbReference type="EMBL" id="CADCTO010000664">
    <property type="protein sequence ID" value="CAA9295554.1"/>
    <property type="molecule type" value="Genomic_DNA"/>
</dbReference>
<dbReference type="NCBIfam" id="TIGR01214">
    <property type="entry name" value="rmlD"/>
    <property type="match status" value="1"/>
</dbReference>
<name>A0A6J4K5L3_9BACT</name>
<accession>A0A6J4K5L3</accession>
<dbReference type="EC" id="1.1.1.133" evidence="2"/>
<dbReference type="PANTHER" id="PTHR10491:SF4">
    <property type="entry name" value="METHIONINE ADENOSYLTRANSFERASE 2 SUBUNIT BETA"/>
    <property type="match status" value="1"/>
</dbReference>
<evidence type="ECO:0000259" key="3">
    <source>
        <dbReference type="Pfam" id="PF04321"/>
    </source>
</evidence>
<keyword evidence="2" id="KW-0521">NADP</keyword>